<keyword evidence="1" id="KW-0732">Signal</keyword>
<evidence type="ECO:0000256" key="1">
    <source>
        <dbReference type="SAM" id="SignalP"/>
    </source>
</evidence>
<feature type="signal peptide" evidence="1">
    <location>
        <begin position="1"/>
        <end position="20"/>
    </location>
</feature>
<dbReference type="PANTHER" id="PTHR43628">
    <property type="entry name" value="ACTIVATOR OF C KINASE PROTEIN 1-RELATED"/>
    <property type="match status" value="1"/>
</dbReference>
<proteinExistence type="predicted"/>
<protein>
    <submittedName>
        <fullName evidence="3">SH3 domain-containing protein</fullName>
    </submittedName>
</protein>
<evidence type="ECO:0000259" key="2">
    <source>
        <dbReference type="PROSITE" id="PS51781"/>
    </source>
</evidence>
<organism evidence="3 4">
    <name type="scientific">Halomonas piscis</name>
    <dbReference type="NCBI Taxonomy" id="3031727"/>
    <lineage>
        <taxon>Bacteria</taxon>
        <taxon>Pseudomonadati</taxon>
        <taxon>Pseudomonadota</taxon>
        <taxon>Gammaproteobacteria</taxon>
        <taxon>Oceanospirillales</taxon>
        <taxon>Halomonadaceae</taxon>
        <taxon>Halomonas</taxon>
    </lineage>
</organism>
<name>A0ABY9Z165_9GAMM</name>
<dbReference type="Gene3D" id="2.30.30.40">
    <property type="entry name" value="SH3 Domains"/>
    <property type="match status" value="1"/>
</dbReference>
<dbReference type="Pfam" id="PF08239">
    <property type="entry name" value="SH3_3"/>
    <property type="match status" value="1"/>
</dbReference>
<dbReference type="Gene3D" id="1.25.40.10">
    <property type="entry name" value="Tetratricopeptide repeat domain"/>
    <property type="match status" value="2"/>
</dbReference>
<feature type="chain" id="PRO_5045427245" evidence="1">
    <location>
        <begin position="21"/>
        <end position="300"/>
    </location>
</feature>
<dbReference type="InterPro" id="IPR006597">
    <property type="entry name" value="Sel1-like"/>
</dbReference>
<accession>A0ABY9Z165</accession>
<dbReference type="EMBL" id="CP119391">
    <property type="protein sequence ID" value="WNK20421.1"/>
    <property type="molecule type" value="Genomic_DNA"/>
</dbReference>
<dbReference type="InterPro" id="IPR011990">
    <property type="entry name" value="TPR-like_helical_dom_sf"/>
</dbReference>
<dbReference type="SMART" id="SM00287">
    <property type="entry name" value="SH3b"/>
    <property type="match status" value="1"/>
</dbReference>
<sequence>MHWKLAAFGLLSLHASFALANYEQGTQELQSKNYASALYEFRQSAETGNPDAQYRLATMYQQGIGTPQKADKATKWYRLAADSGHPAAQVQLANQYLQDDDDDDAARWYKRAANQGETAAQFRLGLMYLEGRGVEQDDAQAAKWLGKAAEQGITAAQNNLGSLYEDGRGVEQDNAMAVKWYRQAAEGGDAYAQNSLGAMYAQGKGVDQNHAWATFWFALAAAQGNEVAAKNIASSQKHLQTATISVGTANIRAGSSTDYDIVTKAHRGDTLRILGSNSGWSQVYLPGLQQLGWVASRLLE</sequence>
<dbReference type="PANTHER" id="PTHR43628:SF1">
    <property type="entry name" value="CHITIN SYNTHASE REGULATORY FACTOR 2-RELATED"/>
    <property type="match status" value="1"/>
</dbReference>
<dbReference type="SUPFAM" id="SSF81901">
    <property type="entry name" value="HCP-like"/>
    <property type="match status" value="2"/>
</dbReference>
<dbReference type="SMART" id="SM00671">
    <property type="entry name" value="SEL1"/>
    <property type="match status" value="6"/>
</dbReference>
<keyword evidence="4" id="KW-1185">Reference proteome</keyword>
<dbReference type="InterPro" id="IPR052945">
    <property type="entry name" value="Mitotic_Regulator"/>
</dbReference>
<evidence type="ECO:0000313" key="3">
    <source>
        <dbReference type="EMBL" id="WNK20421.1"/>
    </source>
</evidence>
<gene>
    <name evidence="3" type="ORF">P1P91_01680</name>
</gene>
<dbReference type="Proteomes" id="UP001301869">
    <property type="component" value="Chromosome"/>
</dbReference>
<dbReference type="PROSITE" id="PS51781">
    <property type="entry name" value="SH3B"/>
    <property type="match status" value="1"/>
</dbReference>
<dbReference type="InterPro" id="IPR003646">
    <property type="entry name" value="SH3-like_bac-type"/>
</dbReference>
<feature type="domain" description="SH3b" evidence="2">
    <location>
        <begin position="239"/>
        <end position="300"/>
    </location>
</feature>
<evidence type="ECO:0000313" key="4">
    <source>
        <dbReference type="Proteomes" id="UP001301869"/>
    </source>
</evidence>
<dbReference type="RefSeq" id="WP_311884073.1">
    <property type="nucleotide sequence ID" value="NZ_CP119391.1"/>
</dbReference>
<dbReference type="Pfam" id="PF08238">
    <property type="entry name" value="Sel1"/>
    <property type="match status" value="6"/>
</dbReference>
<reference evidence="3 4" key="1">
    <citation type="submission" date="2023-03" db="EMBL/GenBank/DDBJ databases">
        <title>Halomonas sp. nov., isolated from Korean tranditional fermented seafood 'Jeotgal'.</title>
        <authorList>
            <person name="Kim B."/>
            <person name="Shin N.-R."/>
        </authorList>
    </citation>
    <scope>NUCLEOTIDE SEQUENCE [LARGE SCALE GENOMIC DNA]</scope>
    <source>
        <strain evidence="3 4">SG2L-4</strain>
    </source>
</reference>